<evidence type="ECO:0000313" key="5">
    <source>
        <dbReference type="Proteomes" id="UP000198809"/>
    </source>
</evidence>
<dbReference type="Pfam" id="PF13575">
    <property type="entry name" value="DUF4135"/>
    <property type="match status" value="1"/>
</dbReference>
<dbReference type="STRING" id="1333845.SAMN04487895_102234"/>
<dbReference type="PIRSF" id="PIRSF037228">
    <property type="entry name" value="Lant_mod_RumM"/>
    <property type="match status" value="1"/>
</dbReference>
<feature type="domain" description="Lantibiotic biosynthesis protein dehydration" evidence="2">
    <location>
        <begin position="202"/>
        <end position="572"/>
    </location>
</feature>
<dbReference type="InterPro" id="IPR017146">
    <property type="entry name" value="Lanti_2_LanM"/>
</dbReference>
<reference evidence="3 6" key="2">
    <citation type="submission" date="2021-06" db="EMBL/GenBank/DDBJ databases">
        <title>Whole genome sequence of Paenibacillus sophorae DSM23020 for comparative genomics.</title>
        <authorList>
            <person name="Kim M.-J."/>
            <person name="Lee G."/>
            <person name="Shin J.-H."/>
        </authorList>
    </citation>
    <scope>NUCLEOTIDE SEQUENCE [LARGE SCALE GENOMIC DNA]</scope>
    <source>
        <strain evidence="3 6">DSM 23020</strain>
    </source>
</reference>
<dbReference type="EMBL" id="FODH01000002">
    <property type="protein sequence ID" value="SEN69125.1"/>
    <property type="molecule type" value="Genomic_DNA"/>
</dbReference>
<dbReference type="EMBL" id="CP076607">
    <property type="protein sequence ID" value="QWU15999.1"/>
    <property type="molecule type" value="Genomic_DNA"/>
</dbReference>
<evidence type="ECO:0000313" key="4">
    <source>
        <dbReference type="EMBL" id="SEN69125.1"/>
    </source>
</evidence>
<dbReference type="RefSeq" id="WP_081949668.1">
    <property type="nucleotide sequence ID" value="NZ_CP076607.1"/>
</dbReference>
<organism evidence="4 5">
    <name type="scientific">Paenibacillus sophorae</name>
    <dbReference type="NCBI Taxonomy" id="1333845"/>
    <lineage>
        <taxon>Bacteria</taxon>
        <taxon>Bacillati</taxon>
        <taxon>Bacillota</taxon>
        <taxon>Bacilli</taxon>
        <taxon>Bacillales</taxon>
        <taxon>Paenibacillaceae</taxon>
        <taxon>Paenibacillus</taxon>
    </lineage>
</organism>
<dbReference type="InterPro" id="IPR025410">
    <property type="entry name" value="Lant_dehyd"/>
</dbReference>
<dbReference type="SUPFAM" id="SSF158745">
    <property type="entry name" value="LanC-like"/>
    <property type="match status" value="1"/>
</dbReference>
<dbReference type="GO" id="GO:0005975">
    <property type="term" value="P:carbohydrate metabolic process"/>
    <property type="evidence" value="ECO:0007669"/>
    <property type="project" value="InterPro"/>
</dbReference>
<dbReference type="PRINTS" id="PR01950">
    <property type="entry name" value="LANCSUPER"/>
</dbReference>
<dbReference type="InterPro" id="IPR012341">
    <property type="entry name" value="6hp_glycosidase-like_sf"/>
</dbReference>
<sequence length="1036" mass="118208">MMNKLQSAFKQSAYLRELAPFSTEMENVDEGTVNYNISEKALYNKLSSLRLTKQNYEHIIRNYPQLIENHLPEWVQVLRKITAYDPKAVSHIKYELPHKSFVTYFTPFILYVQNEMEDFFKSLSRENSLVKTKIDIHQYMECVISIIHSDIDKLSTKMLIAELNIARMEGSLKGSDGEERYIYFVEQYLGDSENFAGIFEVYPVLGRVLCERLVQLIEIHKTLVKHFLMDYETIEETFGFRSPRLTGVKGDLGDSHKKGRSVEIIETTAGKLVYKPRSLAVDSHFTEIVAWVNASGVKHSLRAAKVLDREQYGWQEFIQYDDCIDEAQIQRFFYRQGMNVALLYAFRSVDFHNENLIAAGEYPILIDLETLFDNQIDLFQNQNQLHITALELKNSVLSSMMLPVKFNHDQALDYDLSGIAGRGGQKSKRNKGYTISNFGTDAMAFVETELVTKNKLNVPAINGQDIQIFDYKEYLLEGFRDTYRSIESHKFEFESLLNMFSKDEVRHVFRPTHVYGKFLEASTHPKYLQRGIDREGLFDYMWSITEWSELANVFVRSEINDLVVHDIPYFTFLVGGKHLYNSAGKEYRDFYKESSLALTKSRIRSFSEADRLKQERYISLSLATLIDNVWNGISEQPAELPTPVHLRDEIVTIADGMLAKALYDKKGRSPFWISTSVGNEDDIFLSPLPPGVYDGIGGIAIFYAQLGVFLKSAEYERTAKSILNVLMGEEKFWLANMDSTSAFFGIGAFVYVYSYLGCLWNDSSLLHRAVGLLPAIEKLLPLEEEIDIIRGHAGLLKVLANLYRAYPADEVIRVLQILSERYLQQIRNTVIHSDSGRSAGFAHGISGIAFSLAHVYCVLPSSDIQRTIMKLVEIENRFYVGSERKWLDLRENKHALAANYWCHGSYGILLARAHIHALLPSFPAELLMIDRLLNDLSETEGATGHSMCHGELGNRNVLLDVHRLLQGAKLAGEAEWMQLNKTPDRPWRTGMHPDIESLGLFTGISGIAFGMLRLLDPEIPSILALDIPLNEVDVCS</sequence>
<dbReference type="InterPro" id="IPR007822">
    <property type="entry name" value="LANC-like"/>
</dbReference>
<dbReference type="Proteomes" id="UP000198809">
    <property type="component" value="Unassembled WGS sequence"/>
</dbReference>
<name>A0A1H8ILW2_9BACL</name>
<evidence type="ECO:0000313" key="3">
    <source>
        <dbReference type="EMBL" id="QWU15999.1"/>
    </source>
</evidence>
<keyword evidence="1" id="KW-0862">Zinc</keyword>
<keyword evidence="6" id="KW-1185">Reference proteome</keyword>
<proteinExistence type="predicted"/>
<evidence type="ECO:0000313" key="6">
    <source>
        <dbReference type="Proteomes" id="UP000683429"/>
    </source>
</evidence>
<protein>
    <submittedName>
        <fullName evidence="4">Type 2 lantibiotic biosynthesis protein LanM</fullName>
    </submittedName>
    <submittedName>
        <fullName evidence="3">Type 2 lantipeptide synthetase LanM family protein</fullName>
    </submittedName>
</protein>
<feature type="binding site" evidence="1">
    <location>
        <position position="948"/>
    </location>
    <ligand>
        <name>Zn(2+)</name>
        <dbReference type="ChEBI" id="CHEBI:29105"/>
    </ligand>
</feature>
<dbReference type="GO" id="GO:0046872">
    <property type="term" value="F:metal ion binding"/>
    <property type="evidence" value="ECO:0007669"/>
    <property type="project" value="UniProtKB-KW"/>
</dbReference>
<dbReference type="SMART" id="SM01260">
    <property type="entry name" value="LANC_like"/>
    <property type="match status" value="1"/>
</dbReference>
<feature type="binding site" evidence="1">
    <location>
        <position position="902"/>
    </location>
    <ligand>
        <name>Zn(2+)</name>
        <dbReference type="ChEBI" id="CHEBI:29105"/>
    </ligand>
</feature>
<reference evidence="4 5" key="1">
    <citation type="submission" date="2016-10" db="EMBL/GenBank/DDBJ databases">
        <authorList>
            <person name="de Groot N.N."/>
        </authorList>
    </citation>
    <scope>NUCLEOTIDE SEQUENCE [LARGE SCALE GENOMIC DNA]</scope>
    <source>
        <strain evidence="4 5">CGMCC 1.10238</strain>
    </source>
</reference>
<dbReference type="GO" id="GO:0031179">
    <property type="term" value="P:peptide modification"/>
    <property type="evidence" value="ECO:0007669"/>
    <property type="project" value="InterPro"/>
</dbReference>
<gene>
    <name evidence="3" type="ORF">KP014_01570</name>
    <name evidence="4" type="ORF">SAMN04487895_102234</name>
</gene>
<evidence type="ECO:0000256" key="1">
    <source>
        <dbReference type="PIRSR" id="PIRSR607822-1"/>
    </source>
</evidence>
<dbReference type="OrthoDB" id="9148343at2"/>
<accession>A0A1H8ILW2</accession>
<dbReference type="CDD" id="cd04792">
    <property type="entry name" value="LanM-like"/>
    <property type="match status" value="1"/>
</dbReference>
<evidence type="ECO:0000259" key="2">
    <source>
        <dbReference type="Pfam" id="PF13575"/>
    </source>
</evidence>
<feature type="binding site" evidence="1">
    <location>
        <position position="949"/>
    </location>
    <ligand>
        <name>Zn(2+)</name>
        <dbReference type="ChEBI" id="CHEBI:29105"/>
    </ligand>
</feature>
<keyword evidence="1" id="KW-0479">Metal-binding</keyword>
<dbReference type="NCBIfam" id="TIGR03897">
    <property type="entry name" value="lanti_2_LanM"/>
    <property type="match status" value="1"/>
</dbReference>
<dbReference type="Proteomes" id="UP000683429">
    <property type="component" value="Chromosome"/>
</dbReference>
<dbReference type="AlphaFoldDB" id="A0A1H8ILW2"/>
<dbReference type="Gene3D" id="1.50.10.10">
    <property type="match status" value="1"/>
</dbReference>
<dbReference type="Pfam" id="PF05147">
    <property type="entry name" value="LANC_like"/>
    <property type="match status" value="1"/>
</dbReference>